<protein>
    <submittedName>
        <fullName evidence="1">Uncharacterized protein</fullName>
    </submittedName>
</protein>
<organism evidence="1 2">
    <name type="scientific">Pseudoalteromonas arctica A 37-1-2</name>
    <dbReference type="NCBI Taxonomy" id="1117313"/>
    <lineage>
        <taxon>Bacteria</taxon>
        <taxon>Pseudomonadati</taxon>
        <taxon>Pseudomonadota</taxon>
        <taxon>Gammaproteobacteria</taxon>
        <taxon>Alteromonadales</taxon>
        <taxon>Pseudoalteromonadaceae</taxon>
        <taxon>Pseudoalteromonas</taxon>
    </lineage>
</organism>
<accession>A0A290SDT5</accession>
<gene>
    <name evidence="1" type="ORF">PARC_b0476</name>
</gene>
<dbReference type="EMBL" id="CP011026">
    <property type="protein sequence ID" value="ATC88671.1"/>
    <property type="molecule type" value="Genomic_DNA"/>
</dbReference>
<evidence type="ECO:0000313" key="1">
    <source>
        <dbReference type="EMBL" id="ATC88671.1"/>
    </source>
</evidence>
<dbReference type="KEGG" id="part:PARC_b0476"/>
<reference evidence="1 2" key="1">
    <citation type="journal article" date="2012" name="J. Bacteriol.">
        <title>Genome sequences of type strains of seven species of the marine bacterium Pseudoalteromonas.</title>
        <authorList>
            <person name="Xie B.B."/>
            <person name="Shu Y.L."/>
            <person name="Qin Q.L."/>
            <person name="Rong J.C."/>
            <person name="Zhang X.Y."/>
            <person name="Chen X.L."/>
            <person name="Shi M."/>
            <person name="He H.L."/>
            <person name="Zhou B.C."/>
            <person name="Zhang Y.Z."/>
        </authorList>
    </citation>
    <scope>NUCLEOTIDE SEQUENCE [LARGE SCALE GENOMIC DNA]</scope>
    <source>
        <strain evidence="1 2">A 37-1-2</strain>
    </source>
</reference>
<dbReference type="RefSeq" id="WP_010553978.1">
    <property type="nucleotide sequence ID" value="NZ_CP011026.1"/>
</dbReference>
<dbReference type="Proteomes" id="UP000016505">
    <property type="component" value="Chromosome II"/>
</dbReference>
<evidence type="ECO:0000313" key="2">
    <source>
        <dbReference type="Proteomes" id="UP000016505"/>
    </source>
</evidence>
<proteinExistence type="predicted"/>
<dbReference type="AlphaFoldDB" id="A0A290SDT5"/>
<dbReference type="OrthoDB" id="6402871at2"/>
<sequence length="148" mass="16745">MSDNEFDNFNKASEAIRDVLFMYKTLIEYSGLYDDFGSEDGKFEPEIFIDCKASDYCIDEDDARLLHEGSAIKLICSVFQAWSQGGYPVSYSQAAEKARNILENGSISHMPELETTLKVALSSCEDAQPHFKVVYEKYVKSYFKSLVG</sequence>
<name>A0A290SDT5_9GAMM</name>